<evidence type="ECO:0000313" key="6">
    <source>
        <dbReference type="EMBL" id="KRM62770.1"/>
    </source>
</evidence>
<dbReference type="STRING" id="1423813.FC26_GL001201"/>
<evidence type="ECO:0000256" key="5">
    <source>
        <dbReference type="SAM" id="Phobius"/>
    </source>
</evidence>
<keyword evidence="3" id="KW-0788">Thiol protease</keyword>
<dbReference type="OrthoDB" id="1648028at2"/>
<keyword evidence="5" id="KW-0812">Transmembrane</keyword>
<reference evidence="6 7" key="1">
    <citation type="journal article" date="2015" name="Genome Announc.">
        <title>Expanding the biotechnology potential of lactobacilli through comparative genomics of 213 strains and associated genera.</title>
        <authorList>
            <person name="Sun Z."/>
            <person name="Harris H.M."/>
            <person name="McCann A."/>
            <person name="Guo C."/>
            <person name="Argimon S."/>
            <person name="Zhang W."/>
            <person name="Yang X."/>
            <person name="Jeffery I.B."/>
            <person name="Cooney J.C."/>
            <person name="Kagawa T.F."/>
            <person name="Liu W."/>
            <person name="Song Y."/>
            <person name="Salvetti E."/>
            <person name="Wrobel A."/>
            <person name="Rasinkangas P."/>
            <person name="Parkhill J."/>
            <person name="Rea M.C."/>
            <person name="O'Sullivan O."/>
            <person name="Ritari J."/>
            <person name="Douillard F.P."/>
            <person name="Paul Ross R."/>
            <person name="Yang R."/>
            <person name="Briner A.E."/>
            <person name="Felis G.E."/>
            <person name="de Vos W.M."/>
            <person name="Barrangou R."/>
            <person name="Klaenhammer T.R."/>
            <person name="Caufield P.W."/>
            <person name="Cui Y."/>
            <person name="Zhang H."/>
            <person name="O'Toole P.W."/>
        </authorList>
    </citation>
    <scope>NUCLEOTIDE SEQUENCE [LARGE SCALE GENOMIC DNA]</scope>
    <source>
        <strain evidence="6 7">DSM 20634</strain>
    </source>
</reference>
<dbReference type="Pfam" id="PF04203">
    <property type="entry name" value="Sortase"/>
    <property type="match status" value="1"/>
</dbReference>
<dbReference type="GO" id="GO:0008234">
    <property type="term" value="F:cysteine-type peptidase activity"/>
    <property type="evidence" value="ECO:0007669"/>
    <property type="project" value="UniProtKB-KW"/>
</dbReference>
<sequence length="236" mass="26832">MNEKKPSRVKAWLLRLFFIVVIVISLGLIFNQQVKDFLVDHYQPAVSRKTIQQNKQKKGDYDFSNVKSLDLKTVAQARLNKQKINVIGEISIPAIKMNLPIAKGVTNLTLALAAGTMRDDMVMGKGNYALAGHNMHTKNILFTPLYRKSKVGQKIYLTDLKHVYQYKIYKRTFIAATRVDVVNDTPNRNIITLITCDAHGKNRLLVRGKLQKTMKFNDAPKTVQKQLSAKFTNTLN</sequence>
<feature type="active site" description="Acyl-thioester intermediate" evidence="4">
    <location>
        <position position="196"/>
    </location>
</feature>
<dbReference type="EMBL" id="AYYY01000001">
    <property type="protein sequence ID" value="KRM62770.1"/>
    <property type="molecule type" value="Genomic_DNA"/>
</dbReference>
<protein>
    <submittedName>
        <fullName evidence="6">Sortase (Surface protein transpeptidase)</fullName>
    </submittedName>
</protein>
<organism evidence="6 7">
    <name type="scientific">Paucilactobacillus vaccinostercus DSM 20634</name>
    <dbReference type="NCBI Taxonomy" id="1423813"/>
    <lineage>
        <taxon>Bacteria</taxon>
        <taxon>Bacillati</taxon>
        <taxon>Bacillota</taxon>
        <taxon>Bacilli</taxon>
        <taxon>Lactobacillales</taxon>
        <taxon>Lactobacillaceae</taxon>
        <taxon>Paucilactobacillus</taxon>
    </lineage>
</organism>
<feature type="active site" description="Proton donor/acceptor" evidence="4">
    <location>
        <position position="133"/>
    </location>
</feature>
<dbReference type="InterPro" id="IPR005754">
    <property type="entry name" value="Sortase"/>
</dbReference>
<dbReference type="Gene3D" id="2.40.260.10">
    <property type="entry name" value="Sortase"/>
    <property type="match status" value="1"/>
</dbReference>
<dbReference type="Proteomes" id="UP000051733">
    <property type="component" value="Unassembled WGS sequence"/>
</dbReference>
<keyword evidence="5" id="KW-0472">Membrane</keyword>
<dbReference type="PATRIC" id="fig|1423813.3.peg.1223"/>
<keyword evidence="1" id="KW-0645">Protease</keyword>
<keyword evidence="5" id="KW-1133">Transmembrane helix</keyword>
<keyword evidence="7" id="KW-1185">Reference proteome</keyword>
<dbReference type="AlphaFoldDB" id="A0A0R2A8G1"/>
<dbReference type="RefSeq" id="WP_057777027.1">
    <property type="nucleotide sequence ID" value="NZ_AYYY01000001.1"/>
</dbReference>
<proteinExistence type="predicted"/>
<dbReference type="InterPro" id="IPR023365">
    <property type="entry name" value="Sortase_dom-sf"/>
</dbReference>
<feature type="transmembrane region" description="Helical" evidence="5">
    <location>
        <begin position="12"/>
        <end position="30"/>
    </location>
</feature>
<dbReference type="GO" id="GO:0006508">
    <property type="term" value="P:proteolysis"/>
    <property type="evidence" value="ECO:0007669"/>
    <property type="project" value="UniProtKB-KW"/>
</dbReference>
<evidence type="ECO:0000256" key="1">
    <source>
        <dbReference type="ARBA" id="ARBA00022670"/>
    </source>
</evidence>
<name>A0A0R2A8G1_9LACO</name>
<dbReference type="SUPFAM" id="SSF63817">
    <property type="entry name" value="Sortase"/>
    <property type="match status" value="1"/>
</dbReference>
<evidence type="ECO:0000256" key="4">
    <source>
        <dbReference type="PIRSR" id="PIRSR605754-1"/>
    </source>
</evidence>
<evidence type="ECO:0000256" key="3">
    <source>
        <dbReference type="ARBA" id="ARBA00022807"/>
    </source>
</evidence>
<evidence type="ECO:0000256" key="2">
    <source>
        <dbReference type="ARBA" id="ARBA00022801"/>
    </source>
</evidence>
<accession>A0A0R2A8G1</accession>
<dbReference type="CDD" id="cd06165">
    <property type="entry name" value="Sortase_A"/>
    <property type="match status" value="1"/>
</dbReference>
<comment type="caution">
    <text evidence="6">The sequence shown here is derived from an EMBL/GenBank/DDBJ whole genome shotgun (WGS) entry which is preliminary data.</text>
</comment>
<evidence type="ECO:0000313" key="7">
    <source>
        <dbReference type="Proteomes" id="UP000051733"/>
    </source>
</evidence>
<keyword evidence="2" id="KW-0378">Hydrolase</keyword>
<dbReference type="InterPro" id="IPR042007">
    <property type="entry name" value="Sortase_A"/>
</dbReference>
<dbReference type="NCBIfam" id="TIGR01076">
    <property type="entry name" value="sortase_fam"/>
    <property type="match status" value="1"/>
</dbReference>
<gene>
    <name evidence="6" type="ORF">FC26_GL001201</name>
</gene>